<dbReference type="RefSeq" id="WP_146565314.1">
    <property type="nucleotide sequence ID" value="NZ_SIHJ01000001.1"/>
</dbReference>
<dbReference type="InterPro" id="IPR045584">
    <property type="entry name" value="Pilin-like"/>
</dbReference>
<sequence length="351" mass="38035">MNSKRPATRTPQSAFTLVELLVVITIIGILIALLLPAINMARIAALRARISGDVNGVAESMEIFAGEVAGNAYPPDAITGAAGDSRVDATLKTAVLNDFKRYFKKCFPRHRESDALLAAIVGMGSGNANLEGGMSPAEAVIFWRQRFSSDERYPISGEGGPAFIADGDHPEDLSNRNWIARPNDARLGPKDASSFTGRFITYQEPFDRDGDGNADNLQINFWQYFPSGSTEPLVYFDASRGIRDIAHPGLANPLFTIKKFQAGAANVLELRSLRPANEGKFQVMHAGVDGEWGDNFEQLCFVPPIQLRTNPETPIASAAPSLVVYPDGPFNGDIGDTIVNFSENTTLENSQ</sequence>
<dbReference type="NCBIfam" id="TIGR02532">
    <property type="entry name" value="IV_pilin_GFxxxE"/>
    <property type="match status" value="1"/>
</dbReference>
<dbReference type="Pfam" id="PF07963">
    <property type="entry name" value="N_methyl"/>
    <property type="match status" value="1"/>
</dbReference>
<evidence type="ECO:0000256" key="1">
    <source>
        <dbReference type="SAM" id="Phobius"/>
    </source>
</evidence>
<dbReference type="Proteomes" id="UP000316714">
    <property type="component" value="Unassembled WGS sequence"/>
</dbReference>
<dbReference type="PANTHER" id="PTHR30093:SF2">
    <property type="entry name" value="TYPE II SECRETION SYSTEM PROTEIN H"/>
    <property type="match status" value="1"/>
</dbReference>
<protein>
    <recommendedName>
        <fullName evidence="4">Type II secretion system protein G</fullName>
    </recommendedName>
</protein>
<dbReference type="Gene3D" id="3.30.700.10">
    <property type="entry name" value="Glycoprotein, Type 4 Pilin"/>
    <property type="match status" value="1"/>
</dbReference>
<gene>
    <name evidence="2" type="ORF">KOR34_29890</name>
</gene>
<dbReference type="InterPro" id="IPR012902">
    <property type="entry name" value="N_methyl_site"/>
</dbReference>
<dbReference type="PANTHER" id="PTHR30093">
    <property type="entry name" value="GENERAL SECRETION PATHWAY PROTEIN G"/>
    <property type="match status" value="1"/>
</dbReference>
<organism evidence="2 3">
    <name type="scientific">Posidoniimonas corsicana</name>
    <dbReference type="NCBI Taxonomy" id="1938618"/>
    <lineage>
        <taxon>Bacteria</taxon>
        <taxon>Pseudomonadati</taxon>
        <taxon>Planctomycetota</taxon>
        <taxon>Planctomycetia</taxon>
        <taxon>Pirellulales</taxon>
        <taxon>Lacipirellulaceae</taxon>
        <taxon>Posidoniimonas</taxon>
    </lineage>
</organism>
<proteinExistence type="predicted"/>
<evidence type="ECO:0008006" key="4">
    <source>
        <dbReference type="Google" id="ProtNLM"/>
    </source>
</evidence>
<keyword evidence="1" id="KW-0812">Transmembrane</keyword>
<feature type="transmembrane region" description="Helical" evidence="1">
    <location>
        <begin position="20"/>
        <end position="41"/>
    </location>
</feature>
<accession>A0A5C5VIU3</accession>
<keyword evidence="1" id="KW-1133">Transmembrane helix</keyword>
<evidence type="ECO:0000313" key="3">
    <source>
        <dbReference type="Proteomes" id="UP000316714"/>
    </source>
</evidence>
<keyword evidence="1" id="KW-0472">Membrane</keyword>
<reference evidence="2 3" key="1">
    <citation type="submission" date="2019-02" db="EMBL/GenBank/DDBJ databases">
        <title>Deep-cultivation of Planctomycetes and their phenomic and genomic characterization uncovers novel biology.</title>
        <authorList>
            <person name="Wiegand S."/>
            <person name="Jogler M."/>
            <person name="Boedeker C."/>
            <person name="Pinto D."/>
            <person name="Vollmers J."/>
            <person name="Rivas-Marin E."/>
            <person name="Kohn T."/>
            <person name="Peeters S.H."/>
            <person name="Heuer A."/>
            <person name="Rast P."/>
            <person name="Oberbeckmann S."/>
            <person name="Bunk B."/>
            <person name="Jeske O."/>
            <person name="Meyerdierks A."/>
            <person name="Storesund J.E."/>
            <person name="Kallscheuer N."/>
            <person name="Luecker S."/>
            <person name="Lage O.M."/>
            <person name="Pohl T."/>
            <person name="Merkel B.J."/>
            <person name="Hornburger P."/>
            <person name="Mueller R.-W."/>
            <person name="Bruemmer F."/>
            <person name="Labrenz M."/>
            <person name="Spormann A.M."/>
            <person name="Op Den Camp H."/>
            <person name="Overmann J."/>
            <person name="Amann R."/>
            <person name="Jetten M.S.M."/>
            <person name="Mascher T."/>
            <person name="Medema M.H."/>
            <person name="Devos D.P."/>
            <person name="Kaster A.-K."/>
            <person name="Ovreas L."/>
            <person name="Rohde M."/>
            <person name="Galperin M.Y."/>
            <person name="Jogler C."/>
        </authorList>
    </citation>
    <scope>NUCLEOTIDE SEQUENCE [LARGE SCALE GENOMIC DNA]</scope>
    <source>
        <strain evidence="2 3">KOR34</strain>
    </source>
</reference>
<dbReference type="OrthoDB" id="283383at2"/>
<dbReference type="SUPFAM" id="SSF54523">
    <property type="entry name" value="Pili subunits"/>
    <property type="match status" value="1"/>
</dbReference>
<dbReference type="EMBL" id="SIHJ01000001">
    <property type="protein sequence ID" value="TWT38021.1"/>
    <property type="molecule type" value="Genomic_DNA"/>
</dbReference>
<evidence type="ECO:0000313" key="2">
    <source>
        <dbReference type="EMBL" id="TWT38021.1"/>
    </source>
</evidence>
<keyword evidence="3" id="KW-1185">Reference proteome</keyword>
<comment type="caution">
    <text evidence="2">The sequence shown here is derived from an EMBL/GenBank/DDBJ whole genome shotgun (WGS) entry which is preliminary data.</text>
</comment>
<name>A0A5C5VIU3_9BACT</name>
<dbReference type="AlphaFoldDB" id="A0A5C5VIU3"/>